<comment type="caution">
    <text evidence="1">The sequence shown here is derived from an EMBL/GenBank/DDBJ whole genome shotgun (WGS) entry which is preliminary data.</text>
</comment>
<dbReference type="eggNOG" id="ENOG5032TXV">
    <property type="taxonomic scope" value="Bacteria"/>
</dbReference>
<keyword evidence="2" id="KW-1185">Reference proteome</keyword>
<proteinExistence type="predicted"/>
<gene>
    <name evidence="1" type="ORF">JCM19294_2279</name>
</gene>
<dbReference type="AlphaFoldDB" id="A0A090Q022"/>
<organism evidence="1 2">
    <name type="scientific">Nonlabens tegetincola</name>
    <dbReference type="NCBI Taxonomy" id="323273"/>
    <lineage>
        <taxon>Bacteria</taxon>
        <taxon>Pseudomonadati</taxon>
        <taxon>Bacteroidota</taxon>
        <taxon>Flavobacteriia</taxon>
        <taxon>Flavobacteriales</taxon>
        <taxon>Flavobacteriaceae</taxon>
        <taxon>Nonlabens</taxon>
    </lineage>
</organism>
<accession>A0A090Q022</accession>
<sequence>MKKLIVAVLTLIAIVGCEKNLDEDNSPAIQAVRNGEFFKAQDMAASIDIDGRLIIQGTNQLESLTISLDDSSPGTYILGQGASSEATYVFNNSQSFSSNANDGRGEVTITSSSNSGFVSGTFDFVTYTANAADSLYMRKGVIFEVPLGGTINPGNGNTTNSFAADVDGQALNPSLVSPNVSSGTILIFASNQNISLSISFPETIVPGVYSFPTDATGLYAQGTSGETAQSGTIEILTHDTANNSITGTFNYTTTGGIVIDNGSFDVQY</sequence>
<dbReference type="RefSeq" id="WP_152557343.1">
    <property type="nucleotide sequence ID" value="NZ_BBML01000001.1"/>
</dbReference>
<dbReference type="STRING" id="319236.BST91_00180"/>
<evidence type="ECO:0000313" key="1">
    <source>
        <dbReference type="EMBL" id="GAK95497.1"/>
    </source>
</evidence>
<dbReference type="EMBL" id="BBML01000001">
    <property type="protein sequence ID" value="GAK95497.1"/>
    <property type="molecule type" value="Genomic_DNA"/>
</dbReference>
<reference evidence="1" key="1">
    <citation type="journal article" date="2014" name="Genome Announc.">
        <title>Draft Genome Sequences of Marine Flavobacterium Nonlabens Strains NR17, NR24, NR27, NR32, NR33, and Ara13.</title>
        <authorList>
            <person name="Nakanishi M."/>
            <person name="Meirelles P."/>
            <person name="Suzuki R."/>
            <person name="Takatani N."/>
            <person name="Mino S."/>
            <person name="Suda W."/>
            <person name="Oshima K."/>
            <person name="Hattori M."/>
            <person name="Ohkuma M."/>
            <person name="Hosokawa M."/>
            <person name="Miyashita K."/>
            <person name="Thompson F.L."/>
            <person name="Niwa A."/>
            <person name="Sawabe T."/>
            <person name="Sawabe T."/>
        </authorList>
    </citation>
    <scope>NUCLEOTIDE SEQUENCE [LARGE SCALE GENOMIC DNA]</scope>
    <source>
        <strain evidence="1">JCM 19294</strain>
    </source>
</reference>
<evidence type="ECO:0000313" key="2">
    <source>
        <dbReference type="Proteomes" id="UP000029221"/>
    </source>
</evidence>
<name>A0A090Q022_9FLAO</name>
<dbReference type="Pfam" id="PF19765">
    <property type="entry name" value="DUF6252"/>
    <property type="match status" value="1"/>
</dbReference>
<dbReference type="PROSITE" id="PS51257">
    <property type="entry name" value="PROKAR_LIPOPROTEIN"/>
    <property type="match status" value="1"/>
</dbReference>
<dbReference type="Proteomes" id="UP000029221">
    <property type="component" value="Unassembled WGS sequence"/>
</dbReference>
<protein>
    <submittedName>
        <fullName evidence="1">Uncharacterized protein</fullName>
    </submittedName>
</protein>
<dbReference type="InterPro" id="IPR046219">
    <property type="entry name" value="DUF6252"/>
</dbReference>